<dbReference type="KEGG" id="hco:LOKO_01736"/>
<dbReference type="InterPro" id="IPR050245">
    <property type="entry name" value="PrsA_foldase"/>
</dbReference>
<dbReference type="AlphaFoldDB" id="A0A120JW05"/>
<evidence type="ECO:0000256" key="4">
    <source>
        <dbReference type="ARBA" id="ARBA00023110"/>
    </source>
</evidence>
<dbReference type="PATRIC" id="fig|507626.3.peg.1730"/>
<evidence type="ECO:0000313" key="7">
    <source>
        <dbReference type="EMBL" id="AMD00804.1"/>
    </source>
</evidence>
<dbReference type="SUPFAM" id="SSF109998">
    <property type="entry name" value="Triger factor/SurA peptide-binding domain-like"/>
    <property type="match status" value="1"/>
</dbReference>
<dbReference type="Pfam" id="PF00639">
    <property type="entry name" value="Rotamase"/>
    <property type="match status" value="1"/>
</dbReference>
<dbReference type="InterPro" id="IPR027304">
    <property type="entry name" value="Trigger_fact/SurA_dom_sf"/>
</dbReference>
<comment type="similarity">
    <text evidence="2">Belongs to the PpiC/parvulin rotamase family.</text>
</comment>
<dbReference type="InterPro" id="IPR000297">
    <property type="entry name" value="PPIase_PpiC"/>
</dbReference>
<dbReference type="GO" id="GO:0003755">
    <property type="term" value="F:peptidyl-prolyl cis-trans isomerase activity"/>
    <property type="evidence" value="ECO:0007669"/>
    <property type="project" value="UniProtKB-KW"/>
</dbReference>
<evidence type="ECO:0000256" key="1">
    <source>
        <dbReference type="ARBA" id="ARBA00000971"/>
    </source>
</evidence>
<gene>
    <name evidence="7" type="primary">prsA3</name>
    <name evidence="7" type="ORF">LOKO_01736</name>
</gene>
<keyword evidence="5 7" id="KW-0413">Isomerase</keyword>
<dbReference type="PROSITE" id="PS50198">
    <property type="entry name" value="PPIC_PPIASE_2"/>
    <property type="match status" value="1"/>
</dbReference>
<reference evidence="7 8" key="2">
    <citation type="submission" date="2016-02" db="EMBL/GenBank/DDBJ databases">
        <authorList>
            <person name="Wen L."/>
            <person name="He K."/>
            <person name="Yang H."/>
        </authorList>
    </citation>
    <scope>NUCLEOTIDE SEQUENCE [LARGE SCALE GENOMIC DNA]</scope>
    <source>
        <strain evidence="7 8">AGD 8-3</strain>
    </source>
</reference>
<name>A0A120JW05_9GAMM</name>
<evidence type="ECO:0000256" key="5">
    <source>
        <dbReference type="PROSITE-ProRule" id="PRU00278"/>
    </source>
</evidence>
<dbReference type="Proteomes" id="UP000063387">
    <property type="component" value="Chromosome"/>
</dbReference>
<evidence type="ECO:0000256" key="3">
    <source>
        <dbReference type="ARBA" id="ARBA00013194"/>
    </source>
</evidence>
<dbReference type="InterPro" id="IPR046357">
    <property type="entry name" value="PPIase_dom_sf"/>
</dbReference>
<dbReference type="RefSeq" id="WP_066447693.1">
    <property type="nucleotide sequence ID" value="NZ_CP014226.1"/>
</dbReference>
<protein>
    <recommendedName>
        <fullName evidence="3">peptidylprolyl isomerase</fullName>
        <ecNumber evidence="3">5.2.1.8</ecNumber>
    </recommendedName>
</protein>
<dbReference type="SUPFAM" id="SSF54534">
    <property type="entry name" value="FKBP-like"/>
    <property type="match status" value="1"/>
</dbReference>
<organism evidence="7 8">
    <name type="scientific">Halomonas chromatireducens</name>
    <dbReference type="NCBI Taxonomy" id="507626"/>
    <lineage>
        <taxon>Bacteria</taxon>
        <taxon>Pseudomonadati</taxon>
        <taxon>Pseudomonadota</taxon>
        <taxon>Gammaproteobacteria</taxon>
        <taxon>Oceanospirillales</taxon>
        <taxon>Halomonadaceae</taxon>
        <taxon>Halomonas</taxon>
    </lineage>
</organism>
<sequence>MQMIEIEQLPGRVTPPPIRVGGKAIDEESIAREMQYHPAATAGEAQLQAARALVVRELLLQRAIELGLVAADEAEEGDNDAAIASLLEQELEVPEPSEADCRRFFDAAPERFSEPTRLAVRHILLAAAPDDAPARDAQYRLGESLIAELETIPERFTEFAMRHSACPSKEEGGELGWLAPGQTVGELDRALQHLPEGLHERPLASRYGWHVILIDERAEGQPQAFEQVIDRVRHNLREQATRRALRHYLLSLETEIGVEGVALDDDAAGSLMQ</sequence>
<evidence type="ECO:0000259" key="6">
    <source>
        <dbReference type="PROSITE" id="PS50198"/>
    </source>
</evidence>
<reference evidence="7 8" key="1">
    <citation type="journal article" date="2016" name="Genome Announc.">
        <title>Draft Genome Sequence of 'Halomonas chromatireducens' Strain AGD 8-3, a Haloalkaliphilic Chromate- and Selenite-Reducing Gammaproteobacterium.</title>
        <authorList>
            <person name="Sharko F.S."/>
            <person name="Shapovalova A.A."/>
            <person name="Tsygankova S.V."/>
            <person name="Komova A.V."/>
            <person name="Boulygina E.S."/>
            <person name="Teslyuk A.B."/>
            <person name="Gotovtsev P.M."/>
            <person name="Namsaraev Z.B."/>
            <person name="Khijniak T.V."/>
            <person name="Nedoluzhko A.V."/>
            <person name="Vasilov R.G."/>
        </authorList>
    </citation>
    <scope>NUCLEOTIDE SEQUENCE [LARGE SCALE GENOMIC DNA]</scope>
    <source>
        <strain evidence="7 8">AGD 8-3</strain>
    </source>
</reference>
<evidence type="ECO:0000313" key="8">
    <source>
        <dbReference type="Proteomes" id="UP000063387"/>
    </source>
</evidence>
<keyword evidence="4 5" id="KW-0697">Rotamase</keyword>
<dbReference type="STRING" id="507626.LOKO_01736"/>
<dbReference type="EMBL" id="CP014226">
    <property type="protein sequence ID" value="AMD00804.1"/>
    <property type="molecule type" value="Genomic_DNA"/>
</dbReference>
<keyword evidence="8" id="KW-1185">Reference proteome</keyword>
<feature type="domain" description="PpiC" evidence="6">
    <location>
        <begin position="115"/>
        <end position="216"/>
    </location>
</feature>
<evidence type="ECO:0000256" key="2">
    <source>
        <dbReference type="ARBA" id="ARBA00007656"/>
    </source>
</evidence>
<dbReference type="PANTHER" id="PTHR47245">
    <property type="entry name" value="PEPTIDYLPROLYL ISOMERASE"/>
    <property type="match status" value="1"/>
</dbReference>
<proteinExistence type="inferred from homology"/>
<dbReference type="OrthoDB" id="9769613at2"/>
<comment type="catalytic activity">
    <reaction evidence="1">
        <text>[protein]-peptidylproline (omega=180) = [protein]-peptidylproline (omega=0)</text>
        <dbReference type="Rhea" id="RHEA:16237"/>
        <dbReference type="Rhea" id="RHEA-COMP:10747"/>
        <dbReference type="Rhea" id="RHEA-COMP:10748"/>
        <dbReference type="ChEBI" id="CHEBI:83833"/>
        <dbReference type="ChEBI" id="CHEBI:83834"/>
        <dbReference type="EC" id="5.2.1.8"/>
    </reaction>
</comment>
<dbReference type="EC" id="5.2.1.8" evidence="3"/>
<dbReference type="Gene3D" id="3.10.50.40">
    <property type="match status" value="1"/>
</dbReference>
<dbReference type="PANTHER" id="PTHR47245:SF2">
    <property type="entry name" value="PEPTIDYL-PROLYL CIS-TRANS ISOMERASE HP_0175-RELATED"/>
    <property type="match status" value="1"/>
</dbReference>
<accession>A0A120JW05</accession>